<evidence type="ECO:0000313" key="2">
    <source>
        <dbReference type="EMBL" id="KAG2885942.1"/>
    </source>
</evidence>
<dbReference type="OrthoDB" id="109072at2759"/>
<dbReference type="AlphaFoldDB" id="A0A329REY2"/>
<dbReference type="PROSITE" id="PS51688">
    <property type="entry name" value="ICA"/>
    <property type="match status" value="1"/>
</dbReference>
<evidence type="ECO:0000313" key="3">
    <source>
        <dbReference type="EMBL" id="KAG3208808.1"/>
    </source>
</evidence>
<gene>
    <name evidence="4" type="ORF">PC110_g21213</name>
    <name evidence="2" type="ORF">PC117_g25482</name>
    <name evidence="3" type="ORF">PC129_g20171</name>
</gene>
<feature type="domain" description="Peptidase S74" evidence="1">
    <location>
        <begin position="2"/>
        <end position="112"/>
    </location>
</feature>
<keyword evidence="5" id="KW-1185">Reference proteome</keyword>
<evidence type="ECO:0000259" key="1">
    <source>
        <dbReference type="PROSITE" id="PS51688"/>
    </source>
</evidence>
<dbReference type="Proteomes" id="UP000251314">
    <property type="component" value="Unassembled WGS sequence"/>
</dbReference>
<reference evidence="3" key="2">
    <citation type="submission" date="2018-05" db="EMBL/GenBank/DDBJ databases">
        <title>Effector identification in a new, highly contiguous assembly of the strawberry crown rot pathogen Phytophthora cactorum.</title>
        <authorList>
            <person name="Armitage A.D."/>
            <person name="Nellist C.F."/>
            <person name="Bates H."/>
            <person name="Vickerstaff R.J."/>
            <person name="Harrison R.J."/>
        </authorList>
    </citation>
    <scope>NUCLEOTIDE SEQUENCE</scope>
    <source>
        <strain evidence="2">4040</strain>
        <strain evidence="3">P421</strain>
    </source>
</reference>
<dbReference type="Proteomes" id="UP000760860">
    <property type="component" value="Unassembled WGS sequence"/>
</dbReference>
<dbReference type="EMBL" id="MJFZ01001344">
    <property type="protein sequence ID" value="RAW22346.1"/>
    <property type="molecule type" value="Genomic_DNA"/>
</dbReference>
<evidence type="ECO:0000313" key="4">
    <source>
        <dbReference type="EMBL" id="RAW22346.1"/>
    </source>
</evidence>
<dbReference type="Pfam" id="PF13884">
    <property type="entry name" value="Peptidase_S74"/>
    <property type="match status" value="1"/>
</dbReference>
<dbReference type="InterPro" id="IPR030392">
    <property type="entry name" value="S74_ICA"/>
</dbReference>
<comment type="caution">
    <text evidence="4">The sequence shown here is derived from an EMBL/GenBank/DDBJ whole genome shotgun (WGS) entry which is preliminary data.</text>
</comment>
<dbReference type="EMBL" id="RCMV01001395">
    <property type="protein sequence ID" value="KAG3208808.1"/>
    <property type="molecule type" value="Genomic_DNA"/>
</dbReference>
<evidence type="ECO:0000313" key="5">
    <source>
        <dbReference type="Proteomes" id="UP000251314"/>
    </source>
</evidence>
<dbReference type="Proteomes" id="UP000736787">
    <property type="component" value="Unassembled WGS sequence"/>
</dbReference>
<proteinExistence type="predicted"/>
<name>A0A329REY2_9STRA</name>
<accession>A0A329REY2</accession>
<reference evidence="4 5" key="1">
    <citation type="submission" date="2018-01" db="EMBL/GenBank/DDBJ databases">
        <title>Draft genome of the strawberry crown rot pathogen Phytophthora cactorum.</title>
        <authorList>
            <person name="Armitage A.D."/>
            <person name="Lysoe E."/>
            <person name="Nellist C.F."/>
            <person name="Harrison R.J."/>
            <person name="Brurberg M.B."/>
        </authorList>
    </citation>
    <scope>NUCLEOTIDE SEQUENCE [LARGE SCALE GENOMIC DNA]</scope>
    <source>
        <strain evidence="4 5">10300</strain>
    </source>
</reference>
<dbReference type="VEuPathDB" id="FungiDB:PC110_g21213"/>
<dbReference type="EMBL" id="RCMK01001990">
    <property type="protein sequence ID" value="KAG2885942.1"/>
    <property type="molecule type" value="Genomic_DNA"/>
</dbReference>
<sequence length="122" mass="14171">MSDRRLKQDVAPVPIERVRGLYDEIEVKSYRWKSQADKEPELGLIAQDLLDRGFVNLVSQTENNDPELQNSSDAYLEPVDIQLSAQYPKLAVYNMRMIHDMLQRIEKLEKRLNLPPLVSDMS</sequence>
<organism evidence="4 5">
    <name type="scientific">Phytophthora cactorum</name>
    <dbReference type="NCBI Taxonomy" id="29920"/>
    <lineage>
        <taxon>Eukaryota</taxon>
        <taxon>Sar</taxon>
        <taxon>Stramenopiles</taxon>
        <taxon>Oomycota</taxon>
        <taxon>Peronosporomycetes</taxon>
        <taxon>Peronosporales</taxon>
        <taxon>Peronosporaceae</taxon>
        <taxon>Phytophthora</taxon>
    </lineage>
</organism>
<protein>
    <recommendedName>
        <fullName evidence="1">Peptidase S74 domain-containing protein</fullName>
    </recommendedName>
</protein>